<dbReference type="GO" id="GO:0043386">
    <property type="term" value="P:mycotoxin biosynthetic process"/>
    <property type="evidence" value="ECO:0007669"/>
    <property type="project" value="InterPro"/>
</dbReference>
<dbReference type="STRING" id="342668.A0A1B8GKA0"/>
<reference evidence="7" key="2">
    <citation type="journal article" date="2018" name="Nat. Commun.">
        <title>Extreme sensitivity to ultraviolet light in the fungal pathogen causing white-nose syndrome of bats.</title>
        <authorList>
            <person name="Palmer J.M."/>
            <person name="Drees K.P."/>
            <person name="Foster J.T."/>
            <person name="Lindner D.L."/>
        </authorList>
    </citation>
    <scope>NUCLEOTIDE SEQUENCE [LARGE SCALE GENOMIC DNA]</scope>
    <source>
        <strain evidence="7">UAMH 10579</strain>
    </source>
</reference>
<keyword evidence="5" id="KW-1133">Transmembrane helix</keyword>
<feature type="transmembrane region" description="Helical" evidence="5">
    <location>
        <begin position="34"/>
        <end position="53"/>
    </location>
</feature>
<dbReference type="RefSeq" id="XP_018129967.1">
    <property type="nucleotide sequence ID" value="XM_018275273.1"/>
</dbReference>
<accession>A0A1B8GKA0</accession>
<keyword evidence="5" id="KW-0812">Transmembrane</keyword>
<keyword evidence="2" id="KW-0560">Oxidoreductase</keyword>
<dbReference type="PANTHER" id="PTHR33365:SF11">
    <property type="entry name" value="TAT PATHWAY SIGNAL SEQUENCE"/>
    <property type="match status" value="1"/>
</dbReference>
<evidence type="ECO:0008006" key="8">
    <source>
        <dbReference type="Google" id="ProtNLM"/>
    </source>
</evidence>
<sequence length="212" mass="24566">MSYNLLANETSDKDSENDPADRTPLIRRLNHYKILFFLMLFVWVGSFSTWAWLQYTKQADQEPKGSPFLLAGSGMVTITEPERFNLPPSYPDHHKNSTSTKAEVYSMSMYHQLHCLASIRLHFGSMTGKFNAETDKPITRRRVFRPESHLDHCFDYLRQAIMCAGDMALESSVVPNEFGFNGWGTLHQCADWRVMWDTATANRYMYDPDEEM</sequence>
<dbReference type="Pfam" id="PF11807">
    <property type="entry name" value="UstYa"/>
    <property type="match status" value="1"/>
</dbReference>
<gene>
    <name evidence="6" type="ORF">VE01_05815</name>
</gene>
<evidence type="ECO:0000256" key="2">
    <source>
        <dbReference type="ARBA" id="ARBA00023002"/>
    </source>
</evidence>
<dbReference type="GO" id="GO:0016491">
    <property type="term" value="F:oxidoreductase activity"/>
    <property type="evidence" value="ECO:0007669"/>
    <property type="project" value="UniProtKB-KW"/>
</dbReference>
<evidence type="ECO:0000313" key="7">
    <source>
        <dbReference type="Proteomes" id="UP000091956"/>
    </source>
</evidence>
<evidence type="ECO:0000256" key="4">
    <source>
        <dbReference type="SAM" id="MobiDB-lite"/>
    </source>
</evidence>
<comment type="pathway">
    <text evidence="1">Mycotoxin biosynthesis.</text>
</comment>
<dbReference type="GeneID" id="28839201"/>
<protein>
    <recommendedName>
        <fullName evidence="8">Oxidase ustYa</fullName>
    </recommendedName>
</protein>
<dbReference type="EMBL" id="KV460229">
    <property type="protein sequence ID" value="OBT96234.1"/>
    <property type="molecule type" value="Genomic_DNA"/>
</dbReference>
<proteinExistence type="inferred from homology"/>
<dbReference type="AlphaFoldDB" id="A0A1B8GKA0"/>
<reference evidence="6 7" key="1">
    <citation type="submission" date="2016-03" db="EMBL/GenBank/DDBJ databases">
        <title>Comparative genomics of Pseudogymnoascus destructans, the fungus causing white-nose syndrome of bats.</title>
        <authorList>
            <person name="Palmer J.M."/>
            <person name="Drees K.P."/>
            <person name="Foster J.T."/>
            <person name="Lindner D.L."/>
        </authorList>
    </citation>
    <scope>NUCLEOTIDE SEQUENCE [LARGE SCALE GENOMIC DNA]</scope>
    <source>
        <strain evidence="6 7">UAMH 10579</strain>
    </source>
</reference>
<dbReference type="PANTHER" id="PTHR33365">
    <property type="entry name" value="YALI0B05434P"/>
    <property type="match status" value="1"/>
</dbReference>
<feature type="compositionally biased region" description="Basic and acidic residues" evidence="4">
    <location>
        <begin position="10"/>
        <end position="21"/>
    </location>
</feature>
<evidence type="ECO:0000256" key="1">
    <source>
        <dbReference type="ARBA" id="ARBA00004685"/>
    </source>
</evidence>
<keyword evidence="5" id="KW-0472">Membrane</keyword>
<feature type="region of interest" description="Disordered" evidence="4">
    <location>
        <begin position="1"/>
        <end position="22"/>
    </location>
</feature>
<evidence type="ECO:0000256" key="5">
    <source>
        <dbReference type="SAM" id="Phobius"/>
    </source>
</evidence>
<comment type="similarity">
    <text evidence="3">Belongs to the ustYa family.</text>
</comment>
<evidence type="ECO:0000313" key="6">
    <source>
        <dbReference type="EMBL" id="OBT96234.1"/>
    </source>
</evidence>
<organism evidence="6 7">
    <name type="scientific">Pseudogymnoascus verrucosus</name>
    <dbReference type="NCBI Taxonomy" id="342668"/>
    <lineage>
        <taxon>Eukaryota</taxon>
        <taxon>Fungi</taxon>
        <taxon>Dikarya</taxon>
        <taxon>Ascomycota</taxon>
        <taxon>Pezizomycotina</taxon>
        <taxon>Leotiomycetes</taxon>
        <taxon>Thelebolales</taxon>
        <taxon>Thelebolaceae</taxon>
        <taxon>Pseudogymnoascus</taxon>
    </lineage>
</organism>
<evidence type="ECO:0000256" key="3">
    <source>
        <dbReference type="ARBA" id="ARBA00035112"/>
    </source>
</evidence>
<dbReference type="InterPro" id="IPR021765">
    <property type="entry name" value="UstYa-like"/>
</dbReference>
<dbReference type="OrthoDB" id="3687641at2759"/>
<keyword evidence="7" id="KW-1185">Reference proteome</keyword>
<dbReference type="Proteomes" id="UP000091956">
    <property type="component" value="Unassembled WGS sequence"/>
</dbReference>
<name>A0A1B8GKA0_9PEZI</name>